<dbReference type="Proteomes" id="UP000030063">
    <property type="component" value="Unassembled WGS sequence"/>
</dbReference>
<proteinExistence type="predicted"/>
<comment type="caution">
    <text evidence="1">The sequence shown here is derived from an EMBL/GenBank/DDBJ whole genome shotgun (WGS) entry which is preliminary data.</text>
</comment>
<organism evidence="1 2">
    <name type="scientific">Pseudomonas taeanensis MS-3</name>
    <dbReference type="NCBI Taxonomy" id="1395571"/>
    <lineage>
        <taxon>Bacteria</taxon>
        <taxon>Pseudomonadati</taxon>
        <taxon>Pseudomonadota</taxon>
        <taxon>Gammaproteobacteria</taxon>
        <taxon>Pseudomonadales</taxon>
        <taxon>Pseudomonadaceae</taxon>
        <taxon>Pseudomonas</taxon>
    </lineage>
</organism>
<accession>A0A0A1YEK9</accession>
<reference evidence="1 2" key="1">
    <citation type="journal article" date="2014" name="Genome Announc.">
        <title>Draft Genome Sequence of Petroleum Oil-Degrading Marine Bacterium Pseudomonas taeanensis Strain MS-3, Isolated from a Crude Oil-Contaminated Seashore.</title>
        <authorList>
            <person name="Lee S.Y."/>
            <person name="Kim S.H."/>
            <person name="Lee D.G."/>
            <person name="Shin S."/>
            <person name="Yun S.H."/>
            <person name="Choi C.W."/>
            <person name="Chung Y.H."/>
            <person name="Choi J.S."/>
            <person name="Kahng H.Y."/>
            <person name="Kim S.I."/>
        </authorList>
    </citation>
    <scope>NUCLEOTIDE SEQUENCE [LARGE SCALE GENOMIC DNA]</scope>
    <source>
        <strain evidence="1 2">MS-3</strain>
    </source>
</reference>
<dbReference type="EMBL" id="AWSQ01000006">
    <property type="protein sequence ID" value="KFX68292.1"/>
    <property type="molecule type" value="Genomic_DNA"/>
</dbReference>
<dbReference type="AlphaFoldDB" id="A0A0A1YEK9"/>
<gene>
    <name evidence="1" type="ORF">TMS3_0118785</name>
</gene>
<protein>
    <submittedName>
        <fullName evidence="1">Signal peptide protein</fullName>
    </submittedName>
</protein>
<evidence type="ECO:0000313" key="2">
    <source>
        <dbReference type="Proteomes" id="UP000030063"/>
    </source>
</evidence>
<sequence>MKVAAVCLSGFPRWLRVTLLCTLAALPQLQTQAQAQDAATLRSHYTRLREQLTHNQFQRPLYLESDEASGELSGNIYALLEQPYAEVGPALQGTDHWCDILILHLNVKSCRTSTAKADDRLSLSIGRKSDQPLDEAYPVEFRYERVTASPDYLQLMLKAAEGPLGTSHYRIALEVVALDNERSFLHLSYAYAYGMAANVAMQGYLATIGRNKVGFSVVDHTDDGQPIYIGGMRGVVERNTMRYFLAIEAYLGALTTAPQERLEKRLNDWFTGIERYPRQLHELERDEYLDMKHKEIQRQQALESADQPN</sequence>
<dbReference type="eggNOG" id="ENOG502Z8KR">
    <property type="taxonomic scope" value="Bacteria"/>
</dbReference>
<dbReference type="RefSeq" id="WP_025166742.1">
    <property type="nucleotide sequence ID" value="NZ_AWSQ01000006.1"/>
</dbReference>
<keyword evidence="2" id="KW-1185">Reference proteome</keyword>
<evidence type="ECO:0000313" key="1">
    <source>
        <dbReference type="EMBL" id="KFX68292.1"/>
    </source>
</evidence>
<name>A0A0A1YEK9_9PSED</name>